<reference evidence="1 2" key="1">
    <citation type="submission" date="2023-01" db="EMBL/GenBank/DDBJ databases">
        <title>Genomes from the Australian National Cyanobacteria Reference Collection.</title>
        <authorList>
            <person name="Willis A."/>
            <person name="Lee E.M.F."/>
        </authorList>
    </citation>
    <scope>NUCLEOTIDE SEQUENCE [LARGE SCALE GENOMIC DNA]</scope>
    <source>
        <strain evidence="1 2">CS-1226</strain>
    </source>
</reference>
<dbReference type="Proteomes" id="UP001211249">
    <property type="component" value="Unassembled WGS sequence"/>
</dbReference>
<accession>A0ABT5AFH1</accession>
<evidence type="ECO:0000313" key="2">
    <source>
        <dbReference type="Proteomes" id="UP001211249"/>
    </source>
</evidence>
<evidence type="ECO:0008006" key="3">
    <source>
        <dbReference type="Google" id="ProtNLM"/>
    </source>
</evidence>
<name>A0ABT5AFH1_9CYAN</name>
<protein>
    <recommendedName>
        <fullName evidence="3">Type I restriction enzyme R protein N-terminal domain-containing protein</fullName>
    </recommendedName>
</protein>
<comment type="caution">
    <text evidence="1">The sequence shown here is derived from an EMBL/GenBank/DDBJ whole genome shotgun (WGS) entry which is preliminary data.</text>
</comment>
<gene>
    <name evidence="1" type="ORF">PN451_09315</name>
</gene>
<dbReference type="EMBL" id="JAQMUC010000052">
    <property type="protein sequence ID" value="MDB9536029.1"/>
    <property type="molecule type" value="Genomic_DNA"/>
</dbReference>
<keyword evidence="2" id="KW-1185">Reference proteome</keyword>
<sequence>MSDIAILKEMIQEKKDAIVALNERREKTHLKYSVLLTELQDSYSVTIDGMPKPDEVIIIHVDKFKLAGEFCNGSKGECKRADFVIITDTATEKIILCIEMKKRKDSNKTIIQQLKGAKCFVYYCQEIGKEFWNQYNFLKDYQYRFVSICHIPISKTKTRSDWKTINPNETHNSPERMLKISGKNHIQFNSLL</sequence>
<evidence type="ECO:0000313" key="1">
    <source>
        <dbReference type="EMBL" id="MDB9536029.1"/>
    </source>
</evidence>
<organism evidence="1 2">
    <name type="scientific">Dolichospermum planctonicum CS-1226</name>
    <dbReference type="NCBI Taxonomy" id="3021751"/>
    <lineage>
        <taxon>Bacteria</taxon>
        <taxon>Bacillati</taxon>
        <taxon>Cyanobacteriota</taxon>
        <taxon>Cyanophyceae</taxon>
        <taxon>Nostocales</taxon>
        <taxon>Aphanizomenonaceae</taxon>
        <taxon>Dolichospermum</taxon>
        <taxon>Dolichospermum planctonicum</taxon>
    </lineage>
</organism>
<dbReference type="RefSeq" id="WP_028084454.1">
    <property type="nucleotide sequence ID" value="NZ_JAQMUC010000052.1"/>
</dbReference>
<proteinExistence type="predicted"/>